<dbReference type="SUPFAM" id="SSF46689">
    <property type="entry name" value="Homeodomain-like"/>
    <property type="match status" value="1"/>
</dbReference>
<dbReference type="PANTHER" id="PTHR47894:SF4">
    <property type="entry name" value="HTH-TYPE TRANSCRIPTIONAL REGULATOR GADX"/>
    <property type="match status" value="1"/>
</dbReference>
<dbReference type="Pfam" id="PF12625">
    <property type="entry name" value="Arabinose_bd"/>
    <property type="match status" value="1"/>
</dbReference>
<dbReference type="GO" id="GO:0005829">
    <property type="term" value="C:cytosol"/>
    <property type="evidence" value="ECO:0007669"/>
    <property type="project" value="TreeGrafter"/>
</dbReference>
<dbReference type="RefSeq" id="WP_167192125.1">
    <property type="nucleotide sequence ID" value="NZ_JAAONZ010000027.1"/>
</dbReference>
<dbReference type="GO" id="GO:0003700">
    <property type="term" value="F:DNA-binding transcription factor activity"/>
    <property type="evidence" value="ECO:0007669"/>
    <property type="project" value="InterPro"/>
</dbReference>
<protein>
    <submittedName>
        <fullName evidence="5">AraC family transcriptional regulator</fullName>
    </submittedName>
</protein>
<dbReference type="PROSITE" id="PS01124">
    <property type="entry name" value="HTH_ARAC_FAMILY_2"/>
    <property type="match status" value="1"/>
</dbReference>
<dbReference type="InterPro" id="IPR032687">
    <property type="entry name" value="AraC-type_N"/>
</dbReference>
<reference evidence="5" key="1">
    <citation type="submission" date="2020-03" db="EMBL/GenBank/DDBJ databases">
        <authorList>
            <person name="Guo F."/>
        </authorList>
    </citation>
    <scope>NUCLEOTIDE SEQUENCE</scope>
    <source>
        <strain evidence="5">JCM 30134</strain>
    </source>
</reference>
<comment type="caution">
    <text evidence="5">The sequence shown here is derived from an EMBL/GenBank/DDBJ whole genome shotgun (WGS) entry which is preliminary data.</text>
</comment>
<evidence type="ECO:0000313" key="6">
    <source>
        <dbReference type="Proteomes" id="UP000787472"/>
    </source>
</evidence>
<dbReference type="Pfam" id="PF12833">
    <property type="entry name" value="HTH_18"/>
    <property type="match status" value="1"/>
</dbReference>
<name>A0A9E5MQ26_9GAMM</name>
<dbReference type="GO" id="GO:0000976">
    <property type="term" value="F:transcription cis-regulatory region binding"/>
    <property type="evidence" value="ECO:0007669"/>
    <property type="project" value="TreeGrafter"/>
</dbReference>
<dbReference type="InterPro" id="IPR009057">
    <property type="entry name" value="Homeodomain-like_sf"/>
</dbReference>
<evidence type="ECO:0000256" key="1">
    <source>
        <dbReference type="ARBA" id="ARBA00023015"/>
    </source>
</evidence>
<dbReference type="InterPro" id="IPR018060">
    <property type="entry name" value="HTH_AraC"/>
</dbReference>
<evidence type="ECO:0000259" key="4">
    <source>
        <dbReference type="PROSITE" id="PS01124"/>
    </source>
</evidence>
<feature type="domain" description="HTH araC/xylS-type" evidence="4">
    <location>
        <begin position="242"/>
        <end position="340"/>
    </location>
</feature>
<dbReference type="Proteomes" id="UP000787472">
    <property type="component" value="Unassembled WGS sequence"/>
</dbReference>
<keyword evidence="1" id="KW-0805">Transcription regulation</keyword>
<keyword evidence="6" id="KW-1185">Reference proteome</keyword>
<evidence type="ECO:0000313" key="5">
    <source>
        <dbReference type="EMBL" id="NHO68275.1"/>
    </source>
</evidence>
<keyword evidence="2" id="KW-0238">DNA-binding</keyword>
<dbReference type="SMART" id="SM00342">
    <property type="entry name" value="HTH_ARAC"/>
    <property type="match status" value="1"/>
</dbReference>
<evidence type="ECO:0000256" key="3">
    <source>
        <dbReference type="ARBA" id="ARBA00023163"/>
    </source>
</evidence>
<dbReference type="AlphaFoldDB" id="A0A9E5MQ26"/>
<dbReference type="EMBL" id="JAAONZ010000027">
    <property type="protein sequence ID" value="NHO68275.1"/>
    <property type="molecule type" value="Genomic_DNA"/>
</dbReference>
<sequence>MIHPYDPNNPVLLNSEILLGSLEAAAELRLDLSGAQDRFGIDDEMLHAPKGLIAFHRVAGFLESVAQQGQCPLFGFMVGKHQPPLRFGPTAQMIKLSPTLEAAVKNGLMYSRFNSQESLWHLERSEGYVFLKRLSRIRYDGSLVQLHTLAVTLMYNGFVSLCGHKLSAAYISFRHSPLEDSAVLERHFGAPVHFNQDFDGLAFPESYLQYPLATADAELFAMMKKYLDSVRDELNIDDDIPTKVSHHIRKTLGTSICNLESIAQLLGQHPRNLQRSLKQSDLSFRQLLQDTRQEVAEYYLRSSTMALTDLADILGYQNVSAFSRAFKSYCGLAPARWREQASRAQ</sequence>
<keyword evidence="3" id="KW-0804">Transcription</keyword>
<gene>
    <name evidence="5" type="ORF">G8770_22215</name>
</gene>
<dbReference type="PANTHER" id="PTHR47894">
    <property type="entry name" value="HTH-TYPE TRANSCRIPTIONAL REGULATOR GADX"/>
    <property type="match status" value="1"/>
</dbReference>
<organism evidence="5 6">
    <name type="scientific">Pseudomaricurvus hydrocarbonicus</name>
    <dbReference type="NCBI Taxonomy" id="1470433"/>
    <lineage>
        <taxon>Bacteria</taxon>
        <taxon>Pseudomonadati</taxon>
        <taxon>Pseudomonadota</taxon>
        <taxon>Gammaproteobacteria</taxon>
        <taxon>Cellvibrionales</taxon>
        <taxon>Cellvibrionaceae</taxon>
        <taxon>Pseudomaricurvus</taxon>
    </lineage>
</organism>
<evidence type="ECO:0000256" key="2">
    <source>
        <dbReference type="ARBA" id="ARBA00023125"/>
    </source>
</evidence>
<accession>A0A9E5MQ26</accession>
<proteinExistence type="predicted"/>
<dbReference type="Gene3D" id="1.10.10.60">
    <property type="entry name" value="Homeodomain-like"/>
    <property type="match status" value="1"/>
</dbReference>